<comment type="caution">
    <text evidence="1">The sequence shown here is derived from an EMBL/GenBank/DDBJ whole genome shotgun (WGS) entry which is preliminary data.</text>
</comment>
<organism evidence="1 2">
    <name type="scientific">Taklimakanibacter albus</name>
    <dbReference type="NCBI Taxonomy" id="2800327"/>
    <lineage>
        <taxon>Bacteria</taxon>
        <taxon>Pseudomonadati</taxon>
        <taxon>Pseudomonadota</taxon>
        <taxon>Alphaproteobacteria</taxon>
        <taxon>Hyphomicrobiales</taxon>
        <taxon>Aestuariivirgaceae</taxon>
        <taxon>Taklimakanibacter</taxon>
    </lineage>
</organism>
<gene>
    <name evidence="1" type="ORF">JHL16_00580</name>
</gene>
<dbReference type="EMBL" id="JAENHL010000003">
    <property type="protein sequence ID" value="MBK1864833.1"/>
    <property type="molecule type" value="Genomic_DNA"/>
</dbReference>
<name>A0ACC5QXA3_9HYPH</name>
<protein>
    <submittedName>
        <fullName evidence="1">DUF2125 domain-containing protein</fullName>
    </submittedName>
</protein>
<reference evidence="1" key="1">
    <citation type="submission" date="2021-01" db="EMBL/GenBank/DDBJ databases">
        <authorList>
            <person name="Sun Q."/>
        </authorList>
    </citation>
    <scope>NUCLEOTIDE SEQUENCE</scope>
    <source>
        <strain evidence="1">YIM B02566</strain>
    </source>
</reference>
<keyword evidence="2" id="KW-1185">Reference proteome</keyword>
<evidence type="ECO:0000313" key="1">
    <source>
        <dbReference type="EMBL" id="MBK1864833.1"/>
    </source>
</evidence>
<sequence>MADKPKRPWPFILTFAAVVLLAAGWCAYWYVASSFARETFEAELAKLSRQGVTLDCKAVDWGGFPFRFERDCVAPKLTTPGEEAEAQRLLLVVQAYMPNRAVALLDGPVVTSSGLTITHDRAMASARYSGERDWLASLELPKVQAPPYGRADRLLLSARDTGTPRIDVALDATAAEALLGPGTLLKVDQALLNANLPRAALGQDLLAYLARSGEKVGVVEVALKKGDLTLKATGEIGITAQGQIDGNLKTTTNRLDLLMDELKQNFGLSEKDAQTFTTMIGLLQPGKTTDVTLDLIAKDGKLYWGPVKLTELPPVL</sequence>
<accession>A0ACC5QXA3</accession>
<dbReference type="Proteomes" id="UP000616151">
    <property type="component" value="Unassembled WGS sequence"/>
</dbReference>
<evidence type="ECO:0000313" key="2">
    <source>
        <dbReference type="Proteomes" id="UP000616151"/>
    </source>
</evidence>
<proteinExistence type="predicted"/>